<reference evidence="1" key="1">
    <citation type="submission" date="2021-01" db="EMBL/GenBank/DDBJ databases">
        <authorList>
            <person name="Sun Q."/>
        </authorList>
    </citation>
    <scope>NUCLEOTIDE SEQUENCE</scope>
    <source>
        <strain evidence="1">YIM B02566</strain>
    </source>
</reference>
<protein>
    <submittedName>
        <fullName evidence="1">Signal peptidase I</fullName>
        <ecNumber evidence="1">3.4.21.89</ecNumber>
    </submittedName>
</protein>
<dbReference type="EC" id="3.4.21.89" evidence="1"/>
<comment type="caution">
    <text evidence="1">The sequence shown here is derived from an EMBL/GenBank/DDBJ whole genome shotgun (WGS) entry which is preliminary data.</text>
</comment>
<keyword evidence="1" id="KW-0378">Hydrolase</keyword>
<evidence type="ECO:0000313" key="1">
    <source>
        <dbReference type="EMBL" id="MBK1866578.1"/>
    </source>
</evidence>
<evidence type="ECO:0000313" key="2">
    <source>
        <dbReference type="Proteomes" id="UP000616151"/>
    </source>
</evidence>
<accession>A0ACC5R1R2</accession>
<keyword evidence="2" id="KW-1185">Reference proteome</keyword>
<proteinExistence type="predicted"/>
<dbReference type="EMBL" id="JAENHL010000006">
    <property type="protein sequence ID" value="MBK1866578.1"/>
    <property type="molecule type" value="Genomic_DNA"/>
</dbReference>
<gene>
    <name evidence="1" type="primary">lepB</name>
    <name evidence="1" type="ORF">JHL16_09460</name>
</gene>
<organism evidence="1 2">
    <name type="scientific">Taklimakanibacter albus</name>
    <dbReference type="NCBI Taxonomy" id="2800327"/>
    <lineage>
        <taxon>Bacteria</taxon>
        <taxon>Pseudomonadati</taxon>
        <taxon>Pseudomonadota</taxon>
        <taxon>Alphaproteobacteria</taxon>
        <taxon>Hyphomicrobiales</taxon>
        <taxon>Aestuariivirgaceae</taxon>
        <taxon>Taklimakanibacter</taxon>
    </lineage>
</organism>
<sequence>MAAAAHEPRKKSDDGFWDTIKVIIQALLIAFAVRMFLYQPFNIPSASMYPTLKVGDYLFVSKLSYGYSKYSFNFGLNLFGTELFKFGPIPVEGRFVFPAEPKRGDVAVFKLPRDNETDYIKRVIGLPGDRVQVREGVVYINDQQVPRQRIADFVDQSGEGGGSPVPQYVETLPNGVSYNVLDRTPNGAADNTEVYTVPANHYFMMGDNRDNSLDSRYAQNAAGGGVGYVPYENFVGRADIIFFSIEPDAAFWQVWKWPTSIRWLRFFNLVN</sequence>
<dbReference type="Proteomes" id="UP000616151">
    <property type="component" value="Unassembled WGS sequence"/>
</dbReference>
<name>A0ACC5R1R2_9HYPH</name>